<feature type="compositionally biased region" description="Polar residues" evidence="1">
    <location>
        <begin position="204"/>
        <end position="214"/>
    </location>
</feature>
<dbReference type="Proteomes" id="UP001213000">
    <property type="component" value="Unassembled WGS sequence"/>
</dbReference>
<feature type="region of interest" description="Disordered" evidence="1">
    <location>
        <begin position="623"/>
        <end position="644"/>
    </location>
</feature>
<comment type="caution">
    <text evidence="2">The sequence shown here is derived from an EMBL/GenBank/DDBJ whole genome shotgun (WGS) entry which is preliminary data.</text>
</comment>
<feature type="compositionally biased region" description="Basic and acidic residues" evidence="1">
    <location>
        <begin position="567"/>
        <end position="579"/>
    </location>
</feature>
<gene>
    <name evidence="2" type="ORF">NP233_g3353</name>
</gene>
<feature type="compositionally biased region" description="Polar residues" evidence="1">
    <location>
        <begin position="360"/>
        <end position="371"/>
    </location>
</feature>
<dbReference type="AlphaFoldDB" id="A0AAD5YYE1"/>
<reference evidence="2" key="1">
    <citation type="submission" date="2022-07" db="EMBL/GenBank/DDBJ databases">
        <title>Genome Sequence of Leucocoprinus birnbaumii.</title>
        <authorList>
            <person name="Buettner E."/>
        </authorList>
    </citation>
    <scope>NUCLEOTIDE SEQUENCE</scope>
    <source>
        <strain evidence="2">VT141</strain>
    </source>
</reference>
<feature type="compositionally biased region" description="Polar residues" evidence="1">
    <location>
        <begin position="631"/>
        <end position="642"/>
    </location>
</feature>
<proteinExistence type="predicted"/>
<evidence type="ECO:0000256" key="1">
    <source>
        <dbReference type="SAM" id="MobiDB-lite"/>
    </source>
</evidence>
<feature type="compositionally biased region" description="Basic and acidic residues" evidence="1">
    <location>
        <begin position="788"/>
        <end position="816"/>
    </location>
</feature>
<organism evidence="2 3">
    <name type="scientific">Leucocoprinus birnbaumii</name>
    <dbReference type="NCBI Taxonomy" id="56174"/>
    <lineage>
        <taxon>Eukaryota</taxon>
        <taxon>Fungi</taxon>
        <taxon>Dikarya</taxon>
        <taxon>Basidiomycota</taxon>
        <taxon>Agaricomycotina</taxon>
        <taxon>Agaricomycetes</taxon>
        <taxon>Agaricomycetidae</taxon>
        <taxon>Agaricales</taxon>
        <taxon>Agaricineae</taxon>
        <taxon>Agaricaceae</taxon>
        <taxon>Leucocoprinus</taxon>
    </lineage>
</organism>
<evidence type="ECO:0000313" key="2">
    <source>
        <dbReference type="EMBL" id="KAJ3572038.1"/>
    </source>
</evidence>
<feature type="region of interest" description="Disordered" evidence="1">
    <location>
        <begin position="661"/>
        <end position="704"/>
    </location>
</feature>
<feature type="region of interest" description="Disordered" evidence="1">
    <location>
        <begin position="311"/>
        <end position="333"/>
    </location>
</feature>
<feature type="compositionally biased region" description="Basic residues" evidence="1">
    <location>
        <begin position="467"/>
        <end position="477"/>
    </location>
</feature>
<feature type="compositionally biased region" description="Low complexity" evidence="1">
    <location>
        <begin position="502"/>
        <end position="517"/>
    </location>
</feature>
<evidence type="ECO:0000313" key="3">
    <source>
        <dbReference type="Proteomes" id="UP001213000"/>
    </source>
</evidence>
<sequence length="962" mass="106482">MPEAVPAEDEPRRSRRANKNAHPGKIINQLYGRRKDGDGLTKRQRENVEKEIEKAQKATEQDNNIKKVSQLELNEATRHATAATTTPAGPARIVHVKVTRKASGVKVVLKKVSFKLGDAQESEEKNKIKSKPMPIRTAIAAAKKDLVGPSNKLKDLPAAPTMAQQESAGGTKRGHVRDPSDPQIIRSPAAKRGRTKKAPARVLSLSNDDQSPSDMLTALTKPRGNGAKVFNSRADESEMDIDLSDDDVAVRKPLDKNPRAVGCGVLKQPDLNMESKARTRPKAKNTMMEIDDSGADSSAVEIVVDDEMGKAAMGGDKRGCKGDAELEDFGDEETNHGALEFIAEREYSSSDGASDLYEPNNHTSHTETSVTDEPELNKGKGKLQKKLQRAHLAKGNITRSEIQENVSHFIMLNHSKEADIVLLTLFSACDQNGIYIQTLEHLRTTADTHLNVESSIEYENKFDHHFPPRSKPARHAVSRLTRESQPGPTQDRFSKLNVARDASLSSANSQNTQNQQLRDNRLNRKAPTFPRSNPPIFNAPTTDGREENLFGHNQGRTLAQIPPRPQHARDPASRISQERQECQLVESGPTVDKQWSLDINVTTDTSNPANTYRAIQRPQDVLHDTSEHKAAQSNSNQSTRQVSPFLKSDVSLDTEYTSRDTLLQDSVAANQAVYPPVTPRPPPKPRMARNDKGKHKATSKPELTQRTFLAPPAIDDPIQNEPIISDFGGVPDRNECDGEEQQHTILSPPKGDRQLDSSQLIGIKTSKQVTAQPAKVASKKKAVKQKAIKTDSAGEAKPGDEKKKRDHFTGEDLPEELKGPADKWNTLIIPPLLNWVATQSDPWNIEPPSLIDSLTVICCAFIRPDYTIRFREGKSDTGEGSPEYAMVTQKLAYWKNTLGHKALWLVIAYFDSQKDMFGNSDEKRREWAHFVSEEHRYLYAVCGGGSSNDGELVNTAAWIISK</sequence>
<feature type="compositionally biased region" description="Basic residues" evidence="1">
    <location>
        <begin position="189"/>
        <end position="199"/>
    </location>
</feature>
<feature type="region of interest" description="Disordered" evidence="1">
    <location>
        <begin position="771"/>
        <end position="816"/>
    </location>
</feature>
<feature type="compositionally biased region" description="Basic residues" evidence="1">
    <location>
        <begin position="777"/>
        <end position="787"/>
    </location>
</feature>
<keyword evidence="3" id="KW-1185">Reference proteome</keyword>
<feature type="compositionally biased region" description="Basic and acidic residues" evidence="1">
    <location>
        <begin position="315"/>
        <end position="324"/>
    </location>
</feature>
<protein>
    <submittedName>
        <fullName evidence="2">Uncharacterized protein</fullName>
    </submittedName>
</protein>
<feature type="region of interest" description="Disordered" evidence="1">
    <location>
        <begin position="462"/>
        <end position="579"/>
    </location>
</feature>
<feature type="region of interest" description="Disordered" evidence="1">
    <location>
        <begin position="1"/>
        <end position="61"/>
    </location>
</feature>
<feature type="region of interest" description="Disordered" evidence="1">
    <location>
        <begin position="727"/>
        <end position="754"/>
    </location>
</feature>
<feature type="compositionally biased region" description="Basic and acidic residues" evidence="1">
    <location>
        <begin position="33"/>
        <end position="61"/>
    </location>
</feature>
<dbReference type="EMBL" id="JANIEX010000159">
    <property type="protein sequence ID" value="KAJ3572038.1"/>
    <property type="molecule type" value="Genomic_DNA"/>
</dbReference>
<feature type="compositionally biased region" description="Basic and acidic residues" evidence="1">
    <location>
        <begin position="732"/>
        <end position="742"/>
    </location>
</feature>
<feature type="region of interest" description="Disordered" evidence="1">
    <location>
        <begin position="351"/>
        <end position="379"/>
    </location>
</feature>
<name>A0AAD5YYE1_9AGAR</name>
<feature type="compositionally biased region" description="Pro residues" evidence="1">
    <location>
        <begin position="676"/>
        <end position="685"/>
    </location>
</feature>
<accession>A0AAD5YYE1</accession>
<feature type="region of interest" description="Disordered" evidence="1">
    <location>
        <begin position="149"/>
        <end position="224"/>
    </location>
</feature>